<dbReference type="PANTHER" id="PTHR43194">
    <property type="entry name" value="HYDROLASE ALPHA/BETA FOLD FAMILY"/>
    <property type="match status" value="1"/>
</dbReference>
<dbReference type="Proteomes" id="UP001526201">
    <property type="component" value="Unassembled WGS sequence"/>
</dbReference>
<keyword evidence="3" id="KW-1185">Reference proteome</keyword>
<dbReference type="PANTHER" id="PTHR43194:SF2">
    <property type="entry name" value="PEROXISOMAL MEMBRANE PROTEIN LPX1"/>
    <property type="match status" value="1"/>
</dbReference>
<keyword evidence="2" id="KW-0378">Hydrolase</keyword>
<dbReference type="RefSeq" id="WP_264067502.1">
    <property type="nucleotide sequence ID" value="NZ_JACKTY010000028.1"/>
</dbReference>
<dbReference type="InterPro" id="IPR000073">
    <property type="entry name" value="AB_hydrolase_1"/>
</dbReference>
<proteinExistence type="predicted"/>
<dbReference type="Gene3D" id="3.40.50.1820">
    <property type="entry name" value="alpha/beta hydrolase"/>
    <property type="match status" value="1"/>
</dbReference>
<reference evidence="2 3" key="1">
    <citation type="journal article" date="2022" name="BMC Genomics">
        <title>Comparative genome analysis of mycobacteria focusing on tRNA and non-coding RNA.</title>
        <authorList>
            <person name="Behra P.R.K."/>
            <person name="Pettersson B.M.F."/>
            <person name="Ramesh M."/>
            <person name="Das S."/>
            <person name="Dasgupta S."/>
            <person name="Kirsebom L.A."/>
        </authorList>
    </citation>
    <scope>NUCLEOTIDE SEQUENCE [LARGE SCALE GENOMIC DNA]</scope>
    <source>
        <strain evidence="2 3">DSM 44078</strain>
    </source>
</reference>
<dbReference type="InterPro" id="IPR029058">
    <property type="entry name" value="AB_hydrolase_fold"/>
</dbReference>
<accession>A0ABT3CB67</accession>
<sequence length="267" mass="29117">MSAQAPPTPVVFIHGLWMHSTSWRDWVALFEAAGHPSMAPGWPGEAATVLETRRHPEAMNGYRIGAITEHYQAIIAELPATPVVIGHCAGGLIAQRLLGRGFARAAVAIEPAPFRGVPRLAFTQIRTAAMTLGCWRLRTNSWSHTAQSYHRGIANAVPRDESDRLFHAFSIPAPTSALRQAMLANLAIHRDATVDTRSDRGPLMMIAGSNDRTVSAATVYSAYKVQRRNGGVTQLAIFDRRGHSLPTDHGWREVADAIVEFLGHHGV</sequence>
<dbReference type="InterPro" id="IPR050228">
    <property type="entry name" value="Carboxylesterase_BioH"/>
</dbReference>
<feature type="domain" description="AB hydrolase-1" evidence="1">
    <location>
        <begin position="10"/>
        <end position="257"/>
    </location>
</feature>
<evidence type="ECO:0000259" key="1">
    <source>
        <dbReference type="Pfam" id="PF12697"/>
    </source>
</evidence>
<gene>
    <name evidence="2" type="ORF">H7J73_11415</name>
</gene>
<comment type="caution">
    <text evidence="2">The sequence shown here is derived from an EMBL/GenBank/DDBJ whole genome shotgun (WGS) entry which is preliminary data.</text>
</comment>
<protein>
    <submittedName>
        <fullName evidence="2">Alpha/beta hydrolase</fullName>
    </submittedName>
</protein>
<dbReference type="Pfam" id="PF12697">
    <property type="entry name" value="Abhydrolase_6"/>
    <property type="match status" value="1"/>
</dbReference>
<evidence type="ECO:0000313" key="2">
    <source>
        <dbReference type="EMBL" id="MCV7226638.1"/>
    </source>
</evidence>
<organism evidence="2 3">
    <name type="scientific">Mycolicibacterium komossense</name>
    <dbReference type="NCBI Taxonomy" id="1779"/>
    <lineage>
        <taxon>Bacteria</taxon>
        <taxon>Bacillati</taxon>
        <taxon>Actinomycetota</taxon>
        <taxon>Actinomycetes</taxon>
        <taxon>Mycobacteriales</taxon>
        <taxon>Mycobacteriaceae</taxon>
        <taxon>Mycolicibacterium</taxon>
    </lineage>
</organism>
<dbReference type="GO" id="GO:0016787">
    <property type="term" value="F:hydrolase activity"/>
    <property type="evidence" value="ECO:0007669"/>
    <property type="project" value="UniProtKB-KW"/>
</dbReference>
<name>A0ABT3CB67_9MYCO</name>
<evidence type="ECO:0000313" key="3">
    <source>
        <dbReference type="Proteomes" id="UP001526201"/>
    </source>
</evidence>
<dbReference type="EMBL" id="JACKTY010000028">
    <property type="protein sequence ID" value="MCV7226638.1"/>
    <property type="molecule type" value="Genomic_DNA"/>
</dbReference>
<dbReference type="SUPFAM" id="SSF53474">
    <property type="entry name" value="alpha/beta-Hydrolases"/>
    <property type="match status" value="1"/>
</dbReference>